<protein>
    <submittedName>
        <fullName evidence="2">Uncharacterized protein</fullName>
    </submittedName>
</protein>
<keyword evidence="1" id="KW-0472">Membrane</keyword>
<accession>A0ABQ1NZV5</accession>
<evidence type="ECO:0000256" key="1">
    <source>
        <dbReference type="SAM" id="Phobius"/>
    </source>
</evidence>
<name>A0ABQ1NZV5_9ENTE</name>
<organism evidence="2 3">
    <name type="scientific">Enterococcus wangshanyuanii</name>
    <dbReference type="NCBI Taxonomy" id="2005703"/>
    <lineage>
        <taxon>Bacteria</taxon>
        <taxon>Bacillati</taxon>
        <taxon>Bacillota</taxon>
        <taxon>Bacilli</taxon>
        <taxon>Lactobacillales</taxon>
        <taxon>Enterococcaceae</taxon>
        <taxon>Enterococcus</taxon>
    </lineage>
</organism>
<comment type="caution">
    <text evidence="2">The sequence shown here is derived from an EMBL/GenBank/DDBJ whole genome shotgun (WGS) entry which is preliminary data.</text>
</comment>
<feature type="transmembrane region" description="Helical" evidence="1">
    <location>
        <begin position="9"/>
        <end position="27"/>
    </location>
</feature>
<keyword evidence="3" id="KW-1185">Reference proteome</keyword>
<keyword evidence="1" id="KW-0812">Transmembrane</keyword>
<dbReference type="EMBL" id="BMKI01000002">
    <property type="protein sequence ID" value="GGC87937.1"/>
    <property type="molecule type" value="Genomic_DNA"/>
</dbReference>
<reference evidence="3" key="1">
    <citation type="journal article" date="2019" name="Int. J. Syst. Evol. Microbiol.">
        <title>The Global Catalogue of Microorganisms (GCM) 10K type strain sequencing project: providing services to taxonomists for standard genome sequencing and annotation.</title>
        <authorList>
            <consortium name="The Broad Institute Genomics Platform"/>
            <consortium name="The Broad Institute Genome Sequencing Center for Infectious Disease"/>
            <person name="Wu L."/>
            <person name="Ma J."/>
        </authorList>
    </citation>
    <scope>NUCLEOTIDE SEQUENCE [LARGE SCALE GENOMIC DNA]</scope>
    <source>
        <strain evidence="3">CGMCC 1.15942</strain>
    </source>
</reference>
<keyword evidence="1" id="KW-1133">Transmembrane helix</keyword>
<evidence type="ECO:0000313" key="2">
    <source>
        <dbReference type="EMBL" id="GGC87937.1"/>
    </source>
</evidence>
<dbReference type="RefSeq" id="WP_088269556.1">
    <property type="nucleotide sequence ID" value="NZ_BMKI01000002.1"/>
</dbReference>
<dbReference type="Proteomes" id="UP000630615">
    <property type="component" value="Unassembled WGS sequence"/>
</dbReference>
<evidence type="ECO:0000313" key="3">
    <source>
        <dbReference type="Proteomes" id="UP000630615"/>
    </source>
</evidence>
<gene>
    <name evidence="2" type="ORF">GCM10011573_16980</name>
</gene>
<proteinExistence type="predicted"/>
<sequence>MIRKIYKHWEAILMVLLFISAIVHMSFGYELRALIYVILLLGIGLQTNLEELVKWVKTLCSLLYWKEKGREE</sequence>